<evidence type="ECO:0000313" key="3">
    <source>
        <dbReference type="Proteomes" id="UP000681317"/>
    </source>
</evidence>
<keyword evidence="1" id="KW-0732">Signal</keyword>
<sequence length="125" mass="13623">MLTTLLFLAATATTVPVPAAPQADYATAKAMADQDEASLPKLGLDTLRTAQSGVLERATQACKTDEPIKGFTVVVELDAKGKPVNHWRDADTKLAQCMEDKLSRQVFYVPPRAPFHVSFEVTFTK</sequence>
<evidence type="ECO:0000313" key="2">
    <source>
        <dbReference type="EMBL" id="BCT92441.1"/>
    </source>
</evidence>
<reference evidence="2 3" key="1">
    <citation type="submission" date="2021-03" db="EMBL/GenBank/DDBJ databases">
        <title>Complete Genome Sequences of Two Lysobacter Strains Isolated from Sea Water (Lysobacter caseinilyticus) and Soil (Lysobacter helvus) in South Korea.</title>
        <authorList>
            <person name="Watanabe Y."/>
            <person name="Arakawa K."/>
        </authorList>
    </citation>
    <scope>NUCLEOTIDE SEQUENCE [LARGE SCALE GENOMIC DNA]</scope>
    <source>
        <strain evidence="2 3">KVB24</strain>
    </source>
</reference>
<keyword evidence="3" id="KW-1185">Reference proteome</keyword>
<gene>
    <name evidence="2" type="ORF">LYSCAS_14650</name>
</gene>
<accession>A0ABM7Q582</accession>
<dbReference type="Proteomes" id="UP000681317">
    <property type="component" value="Chromosome"/>
</dbReference>
<protein>
    <recommendedName>
        <fullName evidence="4">AgmX/PglI C-terminal domain-containing protein</fullName>
    </recommendedName>
</protein>
<organism evidence="2 3">
    <name type="scientific">Noviluteimonas caseinilytica</name>
    <dbReference type="NCBI Taxonomy" id="2675101"/>
    <lineage>
        <taxon>Bacteria</taxon>
        <taxon>Pseudomonadati</taxon>
        <taxon>Pseudomonadota</taxon>
        <taxon>Gammaproteobacteria</taxon>
        <taxon>Lysobacterales</taxon>
        <taxon>Lysobacteraceae</taxon>
        <taxon>Noviluteimonas</taxon>
    </lineage>
</organism>
<feature type="chain" id="PRO_5046294044" description="AgmX/PglI C-terminal domain-containing protein" evidence="1">
    <location>
        <begin position="20"/>
        <end position="125"/>
    </location>
</feature>
<feature type="signal peptide" evidence="1">
    <location>
        <begin position="1"/>
        <end position="19"/>
    </location>
</feature>
<evidence type="ECO:0008006" key="4">
    <source>
        <dbReference type="Google" id="ProtNLM"/>
    </source>
</evidence>
<evidence type="ECO:0000256" key="1">
    <source>
        <dbReference type="SAM" id="SignalP"/>
    </source>
</evidence>
<name>A0ABM7Q582_9GAMM</name>
<dbReference type="RefSeq" id="WP_213437219.1">
    <property type="nucleotide sequence ID" value="NZ_AP024545.1"/>
</dbReference>
<proteinExistence type="predicted"/>
<dbReference type="EMBL" id="AP024545">
    <property type="protein sequence ID" value="BCT92441.1"/>
    <property type="molecule type" value="Genomic_DNA"/>
</dbReference>